<evidence type="ECO:0000256" key="6">
    <source>
        <dbReference type="PIRSR" id="PIRSR600101-1"/>
    </source>
</evidence>
<dbReference type="PANTHER" id="PTHR11686">
    <property type="entry name" value="GAMMA GLUTAMYL TRANSPEPTIDASE"/>
    <property type="match status" value="1"/>
</dbReference>
<dbReference type="Pfam" id="PF01019">
    <property type="entry name" value="G_glu_transpept"/>
    <property type="match status" value="1"/>
</dbReference>
<accession>A0AAN8FXL9</accession>
<dbReference type="Gene3D" id="1.10.246.130">
    <property type="match status" value="1"/>
</dbReference>
<evidence type="ECO:0000256" key="3">
    <source>
        <dbReference type="ARBA" id="ARBA00022801"/>
    </source>
</evidence>
<evidence type="ECO:0000256" key="2">
    <source>
        <dbReference type="ARBA" id="ARBA00022679"/>
    </source>
</evidence>
<sequence length="217" mass="24408">MRQFLNPVTGSVYRVGDQIRTRTALFRTLRHLANSSDPIRDFYHGEMAHEMVREFKQFGGILTEADFSEYRSILVPHSEVVYTNLRDGRVICGPPPPSGSAVAQAILNIMDGYEYNMKSFQDIARFHHHFIESSKFAYATRTWLGDPAFTENATAIAHNITSKKWAEWVRSKITDETHPDEYYGGSLEAPADDHGTTHIAVIDSQGNAVSVTSTINL</sequence>
<dbReference type="SUPFAM" id="SSF56235">
    <property type="entry name" value="N-terminal nucleophile aminohydrolases (Ntn hydrolases)"/>
    <property type="match status" value="1"/>
</dbReference>
<evidence type="ECO:0000313" key="9">
    <source>
        <dbReference type="Proteomes" id="UP001331761"/>
    </source>
</evidence>
<evidence type="ECO:0000256" key="4">
    <source>
        <dbReference type="ARBA" id="ARBA00023180"/>
    </source>
</evidence>
<proteinExistence type="predicted"/>
<keyword evidence="3" id="KW-0378">Hydrolase</keyword>
<dbReference type="GO" id="GO:0006751">
    <property type="term" value="P:glutathione catabolic process"/>
    <property type="evidence" value="ECO:0007669"/>
    <property type="project" value="InterPro"/>
</dbReference>
<organism evidence="8 9">
    <name type="scientific">Trichostrongylus colubriformis</name>
    <name type="common">Black scour worm</name>
    <dbReference type="NCBI Taxonomy" id="6319"/>
    <lineage>
        <taxon>Eukaryota</taxon>
        <taxon>Metazoa</taxon>
        <taxon>Ecdysozoa</taxon>
        <taxon>Nematoda</taxon>
        <taxon>Chromadorea</taxon>
        <taxon>Rhabditida</taxon>
        <taxon>Rhabditina</taxon>
        <taxon>Rhabditomorpha</taxon>
        <taxon>Strongyloidea</taxon>
        <taxon>Trichostrongylidae</taxon>
        <taxon>Trichostrongylus</taxon>
    </lineage>
</organism>
<dbReference type="GO" id="GO:0016746">
    <property type="term" value="F:acyltransferase activity"/>
    <property type="evidence" value="ECO:0007669"/>
    <property type="project" value="UniProtKB-KW"/>
</dbReference>
<keyword evidence="2" id="KW-0808">Transferase</keyword>
<dbReference type="Proteomes" id="UP001331761">
    <property type="component" value="Unassembled WGS sequence"/>
</dbReference>
<dbReference type="InterPro" id="IPR000101">
    <property type="entry name" value="GGT_peptidase"/>
</dbReference>
<evidence type="ECO:0000256" key="5">
    <source>
        <dbReference type="ARBA" id="ARBA00023315"/>
    </source>
</evidence>
<protein>
    <submittedName>
        <fullName evidence="8">Gamma-glutamyltranspeptidase</fullName>
    </submittedName>
</protein>
<dbReference type="EMBL" id="WIXE01008645">
    <property type="protein sequence ID" value="KAK5979135.1"/>
    <property type="molecule type" value="Genomic_DNA"/>
</dbReference>
<evidence type="ECO:0000256" key="7">
    <source>
        <dbReference type="PIRSR" id="PIRSR600101-2"/>
    </source>
</evidence>
<comment type="caution">
    <text evidence="8">The sequence shown here is derived from an EMBL/GenBank/DDBJ whole genome shotgun (WGS) entry which is preliminary data.</text>
</comment>
<keyword evidence="4" id="KW-0325">Glycoprotein</keyword>
<dbReference type="InterPro" id="IPR043138">
    <property type="entry name" value="GGT_lsub"/>
</dbReference>
<dbReference type="AlphaFoldDB" id="A0AAN8FXL9"/>
<dbReference type="InterPro" id="IPR029055">
    <property type="entry name" value="Ntn_hydrolases_N"/>
</dbReference>
<keyword evidence="9" id="KW-1185">Reference proteome</keyword>
<dbReference type="GO" id="GO:0005886">
    <property type="term" value="C:plasma membrane"/>
    <property type="evidence" value="ECO:0007669"/>
    <property type="project" value="TreeGrafter"/>
</dbReference>
<gene>
    <name evidence="8" type="ORF">GCK32_015684</name>
</gene>
<feature type="binding site" evidence="7">
    <location>
        <begin position="214"/>
        <end position="216"/>
    </location>
    <ligand>
        <name>L-glutamate</name>
        <dbReference type="ChEBI" id="CHEBI:29985"/>
    </ligand>
</feature>
<dbReference type="GO" id="GO:0036374">
    <property type="term" value="F:glutathione hydrolase activity"/>
    <property type="evidence" value="ECO:0007669"/>
    <property type="project" value="InterPro"/>
</dbReference>
<dbReference type="Gene3D" id="3.60.20.40">
    <property type="match status" value="1"/>
</dbReference>
<dbReference type="GO" id="GO:0006508">
    <property type="term" value="P:proteolysis"/>
    <property type="evidence" value="ECO:0007669"/>
    <property type="project" value="UniProtKB-KW"/>
</dbReference>
<dbReference type="PANTHER" id="PTHR11686:SF69">
    <property type="entry name" value="GAMMA-GLUTAMYLTRANSPEPTIDASE 1"/>
    <property type="match status" value="1"/>
</dbReference>
<dbReference type="PRINTS" id="PR01210">
    <property type="entry name" value="GGTRANSPTASE"/>
</dbReference>
<keyword evidence="1" id="KW-0645">Protease</keyword>
<evidence type="ECO:0000313" key="8">
    <source>
        <dbReference type="EMBL" id="KAK5979135.1"/>
    </source>
</evidence>
<dbReference type="FunFam" id="1.10.246.130:FF:000005">
    <property type="entry name" value="Gamma-glutamyltranspeptidase 1, putative"/>
    <property type="match status" value="1"/>
</dbReference>
<dbReference type="InterPro" id="IPR043137">
    <property type="entry name" value="GGT_ssub_C"/>
</dbReference>
<feature type="active site" description="Nucleophile" evidence="6">
    <location>
        <position position="196"/>
    </location>
</feature>
<keyword evidence="5" id="KW-0012">Acyltransferase</keyword>
<name>A0AAN8FXL9_TRICO</name>
<reference evidence="8 9" key="1">
    <citation type="submission" date="2019-10" db="EMBL/GenBank/DDBJ databases">
        <title>Assembly and Annotation for the nematode Trichostrongylus colubriformis.</title>
        <authorList>
            <person name="Martin J."/>
        </authorList>
    </citation>
    <scope>NUCLEOTIDE SEQUENCE [LARGE SCALE GENOMIC DNA]</scope>
    <source>
        <strain evidence="8">G859</strain>
        <tissue evidence="8">Whole worm</tissue>
    </source>
</reference>
<evidence type="ECO:0000256" key="1">
    <source>
        <dbReference type="ARBA" id="ARBA00022670"/>
    </source>
</evidence>